<dbReference type="Proteomes" id="UP000800039">
    <property type="component" value="Unassembled WGS sequence"/>
</dbReference>
<feature type="compositionally biased region" description="Basic and acidic residues" evidence="1">
    <location>
        <begin position="133"/>
        <end position="147"/>
    </location>
</feature>
<protein>
    <submittedName>
        <fullName evidence="3">Uncharacterized protein</fullName>
    </submittedName>
</protein>
<accession>A0A9P4LAA8</accession>
<dbReference type="GeneID" id="63850051"/>
<comment type="caution">
    <text evidence="3">The sequence shown here is derived from an EMBL/GenBank/DDBJ whole genome shotgun (WGS) entry which is preliminary data.</text>
</comment>
<dbReference type="RefSeq" id="XP_040789831.1">
    <property type="nucleotide sequence ID" value="XM_040932800.1"/>
</dbReference>
<keyword evidence="2" id="KW-0812">Transmembrane</keyword>
<dbReference type="AlphaFoldDB" id="A0A9P4LAA8"/>
<dbReference type="OrthoDB" id="3693225at2759"/>
<evidence type="ECO:0000256" key="2">
    <source>
        <dbReference type="SAM" id="Phobius"/>
    </source>
</evidence>
<organism evidence="3 4">
    <name type="scientific">Cucurbitaria berberidis CBS 394.84</name>
    <dbReference type="NCBI Taxonomy" id="1168544"/>
    <lineage>
        <taxon>Eukaryota</taxon>
        <taxon>Fungi</taxon>
        <taxon>Dikarya</taxon>
        <taxon>Ascomycota</taxon>
        <taxon>Pezizomycotina</taxon>
        <taxon>Dothideomycetes</taxon>
        <taxon>Pleosporomycetidae</taxon>
        <taxon>Pleosporales</taxon>
        <taxon>Pleosporineae</taxon>
        <taxon>Cucurbitariaceae</taxon>
        <taxon>Cucurbitaria</taxon>
    </lineage>
</organism>
<dbReference type="EMBL" id="ML976615">
    <property type="protein sequence ID" value="KAF1847268.1"/>
    <property type="molecule type" value="Genomic_DNA"/>
</dbReference>
<feature type="region of interest" description="Disordered" evidence="1">
    <location>
        <begin position="133"/>
        <end position="153"/>
    </location>
</feature>
<name>A0A9P4LAA8_9PLEO</name>
<feature type="transmembrane region" description="Helical" evidence="2">
    <location>
        <begin position="53"/>
        <end position="76"/>
    </location>
</feature>
<evidence type="ECO:0000313" key="4">
    <source>
        <dbReference type="Proteomes" id="UP000800039"/>
    </source>
</evidence>
<evidence type="ECO:0000313" key="3">
    <source>
        <dbReference type="EMBL" id="KAF1847268.1"/>
    </source>
</evidence>
<reference evidence="3" key="1">
    <citation type="submission" date="2020-01" db="EMBL/GenBank/DDBJ databases">
        <authorList>
            <consortium name="DOE Joint Genome Institute"/>
            <person name="Haridas S."/>
            <person name="Albert R."/>
            <person name="Binder M."/>
            <person name="Bloem J."/>
            <person name="Labutti K."/>
            <person name="Salamov A."/>
            <person name="Andreopoulos B."/>
            <person name="Baker S.E."/>
            <person name="Barry K."/>
            <person name="Bills G."/>
            <person name="Bluhm B.H."/>
            <person name="Cannon C."/>
            <person name="Castanera R."/>
            <person name="Culley D.E."/>
            <person name="Daum C."/>
            <person name="Ezra D."/>
            <person name="Gonzalez J.B."/>
            <person name="Henrissat B."/>
            <person name="Kuo A."/>
            <person name="Liang C."/>
            <person name="Lipzen A."/>
            <person name="Lutzoni F."/>
            <person name="Magnuson J."/>
            <person name="Mondo S."/>
            <person name="Nolan M."/>
            <person name="Ohm R."/>
            <person name="Pangilinan J."/>
            <person name="Park H.-J."/>
            <person name="Ramirez L."/>
            <person name="Alfaro M."/>
            <person name="Sun H."/>
            <person name="Tritt A."/>
            <person name="Yoshinaga Y."/>
            <person name="Zwiers L.-H."/>
            <person name="Turgeon B.G."/>
            <person name="Goodwin S.B."/>
            <person name="Spatafora J.W."/>
            <person name="Crous P.W."/>
            <person name="Grigoriev I.V."/>
        </authorList>
    </citation>
    <scope>NUCLEOTIDE SEQUENCE</scope>
    <source>
        <strain evidence="3">CBS 394.84</strain>
    </source>
</reference>
<keyword evidence="4" id="KW-1185">Reference proteome</keyword>
<proteinExistence type="predicted"/>
<gene>
    <name evidence="3" type="ORF">K460DRAFT_363366</name>
</gene>
<keyword evidence="2" id="KW-0472">Membrane</keyword>
<keyword evidence="2" id="KW-1133">Transmembrane helix</keyword>
<sequence length="153" mass="16307">MSSTTALPTSFITLIARATSTPTPNIQQTATSIPQAPPAQYPGAANNDGWSPAAIIGIVAAIVILLLLVPLIAILLRRYERNRLCETVKDSNSSRLGSSKSSVGEGQSLRSILVTRELQRTSLRLALGVDKPEPAHVHDRGWSRTEVKGGNGK</sequence>
<evidence type="ECO:0000256" key="1">
    <source>
        <dbReference type="SAM" id="MobiDB-lite"/>
    </source>
</evidence>